<evidence type="ECO:0000256" key="5">
    <source>
        <dbReference type="ARBA" id="ARBA00022475"/>
    </source>
</evidence>
<comment type="function">
    <text evidence="1">Mediates high-affinity intracellular uptake of the rare oligo-element molybdenum.</text>
</comment>
<feature type="transmembrane region" description="Helical" evidence="12">
    <location>
        <begin position="181"/>
        <end position="203"/>
    </location>
</feature>
<evidence type="ECO:0000259" key="13">
    <source>
        <dbReference type="PROSITE" id="PS50850"/>
    </source>
</evidence>
<protein>
    <recommendedName>
        <fullName evidence="3">Molybdate-anion transporter</fullName>
    </recommendedName>
    <alternativeName>
        <fullName evidence="10">Major facilitator superfamily domain-containing protein 5</fullName>
    </alternativeName>
    <alternativeName>
        <fullName evidence="11">Molybdate transporter 2 homolog</fullName>
    </alternativeName>
</protein>
<comment type="caution">
    <text evidence="14">The sequence shown here is derived from an EMBL/GenBank/DDBJ whole genome shotgun (WGS) entry which is preliminary data.</text>
</comment>
<evidence type="ECO:0000256" key="8">
    <source>
        <dbReference type="ARBA" id="ARBA00023065"/>
    </source>
</evidence>
<dbReference type="GO" id="GO:0015098">
    <property type="term" value="F:molybdate ion transmembrane transporter activity"/>
    <property type="evidence" value="ECO:0007669"/>
    <property type="project" value="InterPro"/>
</dbReference>
<dbReference type="Proteomes" id="UP000612746">
    <property type="component" value="Unassembled WGS sequence"/>
</dbReference>
<keyword evidence="9 12" id="KW-0472">Membrane</keyword>
<feature type="transmembrane region" description="Helical" evidence="12">
    <location>
        <begin position="275"/>
        <end position="294"/>
    </location>
</feature>
<dbReference type="PANTHER" id="PTHR23516:SF1">
    <property type="entry name" value="MOLYBDATE-ANION TRANSPORTER"/>
    <property type="match status" value="1"/>
</dbReference>
<dbReference type="EMBL" id="JAEPRA010000002">
    <property type="protein sequence ID" value="KAG2188297.1"/>
    <property type="molecule type" value="Genomic_DNA"/>
</dbReference>
<evidence type="ECO:0000256" key="12">
    <source>
        <dbReference type="SAM" id="Phobius"/>
    </source>
</evidence>
<evidence type="ECO:0000256" key="7">
    <source>
        <dbReference type="ARBA" id="ARBA00022989"/>
    </source>
</evidence>
<keyword evidence="4" id="KW-0813">Transport</keyword>
<dbReference type="AlphaFoldDB" id="A0A8H7Q954"/>
<feature type="transmembrane region" description="Helical" evidence="12">
    <location>
        <begin position="235"/>
        <end position="255"/>
    </location>
</feature>
<feature type="transmembrane region" description="Helical" evidence="12">
    <location>
        <begin position="153"/>
        <end position="175"/>
    </location>
</feature>
<feature type="transmembrane region" description="Helical" evidence="12">
    <location>
        <begin position="306"/>
        <end position="333"/>
    </location>
</feature>
<dbReference type="Pfam" id="PF05631">
    <property type="entry name" value="MFS_5"/>
    <property type="match status" value="1"/>
</dbReference>
<evidence type="ECO:0000256" key="1">
    <source>
        <dbReference type="ARBA" id="ARBA00003019"/>
    </source>
</evidence>
<evidence type="ECO:0000313" key="14">
    <source>
        <dbReference type="EMBL" id="KAG2188297.1"/>
    </source>
</evidence>
<keyword evidence="7 12" id="KW-1133">Transmembrane helix</keyword>
<evidence type="ECO:0000256" key="4">
    <source>
        <dbReference type="ARBA" id="ARBA00022448"/>
    </source>
</evidence>
<organism evidence="14 15">
    <name type="scientific">Umbelopsis vinacea</name>
    <dbReference type="NCBI Taxonomy" id="44442"/>
    <lineage>
        <taxon>Eukaryota</taxon>
        <taxon>Fungi</taxon>
        <taxon>Fungi incertae sedis</taxon>
        <taxon>Mucoromycota</taxon>
        <taxon>Mucoromycotina</taxon>
        <taxon>Umbelopsidomycetes</taxon>
        <taxon>Umbelopsidales</taxon>
        <taxon>Umbelopsidaceae</taxon>
        <taxon>Umbelopsis</taxon>
    </lineage>
</organism>
<comment type="subcellular location">
    <subcellularLocation>
        <location evidence="2">Cell membrane</location>
        <topology evidence="2">Multi-pass membrane protein</topology>
    </subcellularLocation>
</comment>
<evidence type="ECO:0000256" key="3">
    <source>
        <dbReference type="ARBA" id="ARBA00021242"/>
    </source>
</evidence>
<feature type="transmembrane region" description="Helical" evidence="12">
    <location>
        <begin position="59"/>
        <end position="78"/>
    </location>
</feature>
<evidence type="ECO:0000256" key="2">
    <source>
        <dbReference type="ARBA" id="ARBA00004651"/>
    </source>
</evidence>
<dbReference type="InterPro" id="IPR036259">
    <property type="entry name" value="MFS_trans_sf"/>
</dbReference>
<accession>A0A8H7Q954</accession>
<feature type="domain" description="Major facilitator superfamily (MFS) profile" evidence="13">
    <location>
        <begin position="20"/>
        <end position="423"/>
    </location>
</feature>
<feature type="transmembrane region" description="Helical" evidence="12">
    <location>
        <begin position="113"/>
        <end position="132"/>
    </location>
</feature>
<keyword evidence="6 12" id="KW-0812">Transmembrane</keyword>
<dbReference type="SUPFAM" id="SSF103473">
    <property type="entry name" value="MFS general substrate transporter"/>
    <property type="match status" value="1"/>
</dbReference>
<evidence type="ECO:0000256" key="11">
    <source>
        <dbReference type="ARBA" id="ARBA00032555"/>
    </source>
</evidence>
<evidence type="ECO:0000256" key="10">
    <source>
        <dbReference type="ARBA" id="ARBA00030646"/>
    </source>
</evidence>
<feature type="transmembrane region" description="Helical" evidence="12">
    <location>
        <begin position="399"/>
        <end position="420"/>
    </location>
</feature>
<dbReference type="OrthoDB" id="263957at2759"/>
<feature type="transmembrane region" description="Helical" evidence="12">
    <location>
        <begin position="373"/>
        <end position="393"/>
    </location>
</feature>
<sequence length="423" mass="46638">MSFDEESILGHDRSTRDDKELNRLSQAYLVVYYTVMVSDWLQGPYLYKLYQSYGYTMQAIAYLFMTGFVSGAIAGTTMGGLADTWGRKKMCLIFCLTSSISLFLRIATSSFPILLVSHLLSGLSAGLLFTVFETWLVAEYQDLGFPSRLLDRLFATATFGNGLCAIIAGIVANWAVDSLGIQAPFMVAIGFSVMGALLISVLWKENYGISKEMSGQSLKETIAEGLKVLFRGSRIFSLGLAQTLFECSMYIFVLLYTPALEQALENQDDYVPFGYLFSTLMVAVMLGSQLFRVLTQHTRKLGNSNFYWAFTKGTILSLTLAISAGSFGAMAFWANNVRVLIPAYHIFEFSVGIYFPVISSLKANLIPNDSRAAVMSLLRVPMNIGVCAILWQVDSISMTMLFAICACMNAIGAIIVGILLRTI</sequence>
<dbReference type="PROSITE" id="PS50850">
    <property type="entry name" value="MFS"/>
    <property type="match status" value="1"/>
</dbReference>
<proteinExistence type="predicted"/>
<feature type="transmembrane region" description="Helical" evidence="12">
    <location>
        <begin position="90"/>
        <end position="107"/>
    </location>
</feature>
<dbReference type="InterPro" id="IPR020846">
    <property type="entry name" value="MFS_dom"/>
</dbReference>
<feature type="transmembrane region" description="Helical" evidence="12">
    <location>
        <begin position="27"/>
        <end position="47"/>
    </location>
</feature>
<dbReference type="PANTHER" id="PTHR23516">
    <property type="entry name" value="SAM (S-ADENOSYL METHIONINE) TRANSPORTER"/>
    <property type="match status" value="1"/>
</dbReference>
<keyword evidence="8" id="KW-0406">Ion transport</keyword>
<dbReference type="Gene3D" id="1.20.1250.20">
    <property type="entry name" value="MFS general substrate transporter like domains"/>
    <property type="match status" value="1"/>
</dbReference>
<feature type="transmembrane region" description="Helical" evidence="12">
    <location>
        <begin position="339"/>
        <end position="361"/>
    </location>
</feature>
<dbReference type="InterPro" id="IPR008509">
    <property type="entry name" value="MOT2/MFSD5"/>
</dbReference>
<name>A0A8H7Q954_9FUNG</name>
<dbReference type="GO" id="GO:0006811">
    <property type="term" value="P:monoatomic ion transport"/>
    <property type="evidence" value="ECO:0007669"/>
    <property type="project" value="UniProtKB-KW"/>
</dbReference>
<gene>
    <name evidence="14" type="ORF">INT44_001050</name>
</gene>
<reference evidence="14" key="1">
    <citation type="submission" date="2020-12" db="EMBL/GenBank/DDBJ databases">
        <title>Metabolic potential, ecology and presence of endohyphal bacteria is reflected in genomic diversity of Mucoromycotina.</title>
        <authorList>
            <person name="Muszewska A."/>
            <person name="Okrasinska A."/>
            <person name="Steczkiewicz K."/>
            <person name="Drgas O."/>
            <person name="Orlowska M."/>
            <person name="Perlinska-Lenart U."/>
            <person name="Aleksandrzak-Piekarczyk T."/>
            <person name="Szatraj K."/>
            <person name="Zielenkiewicz U."/>
            <person name="Pilsyk S."/>
            <person name="Malc E."/>
            <person name="Mieczkowski P."/>
            <person name="Kruszewska J.S."/>
            <person name="Biernat P."/>
            <person name="Pawlowska J."/>
        </authorList>
    </citation>
    <scope>NUCLEOTIDE SEQUENCE</scope>
    <source>
        <strain evidence="14">WA0000051536</strain>
    </source>
</reference>
<keyword evidence="5" id="KW-1003">Cell membrane</keyword>
<evidence type="ECO:0000256" key="6">
    <source>
        <dbReference type="ARBA" id="ARBA00022692"/>
    </source>
</evidence>
<keyword evidence="15" id="KW-1185">Reference proteome</keyword>
<dbReference type="GO" id="GO:0005886">
    <property type="term" value="C:plasma membrane"/>
    <property type="evidence" value="ECO:0007669"/>
    <property type="project" value="UniProtKB-SubCell"/>
</dbReference>
<evidence type="ECO:0000256" key="9">
    <source>
        <dbReference type="ARBA" id="ARBA00023136"/>
    </source>
</evidence>
<evidence type="ECO:0000313" key="15">
    <source>
        <dbReference type="Proteomes" id="UP000612746"/>
    </source>
</evidence>